<feature type="domain" description="Transposase Helix-turn-helix" evidence="4">
    <location>
        <begin position="370"/>
        <end position="419"/>
    </location>
</feature>
<dbReference type="AlphaFoldDB" id="A0AA89C1Z5"/>
<comment type="cofactor">
    <cofactor evidence="1">
        <name>a divalent metal cation</name>
        <dbReference type="ChEBI" id="CHEBI:60240"/>
    </cofactor>
</comment>
<dbReference type="Proteomes" id="UP001186944">
    <property type="component" value="Unassembled WGS sequence"/>
</dbReference>
<dbReference type="EMBL" id="VSWD01000003">
    <property type="protein sequence ID" value="KAK3105591.1"/>
    <property type="molecule type" value="Genomic_DNA"/>
</dbReference>
<evidence type="ECO:0000259" key="4">
    <source>
        <dbReference type="Pfam" id="PF13613"/>
    </source>
</evidence>
<keyword evidence="2" id="KW-0479">Metal-binding</keyword>
<feature type="domain" description="DDE Tnp4" evidence="3">
    <location>
        <begin position="450"/>
        <end position="535"/>
    </location>
</feature>
<dbReference type="Pfam" id="PF13843">
    <property type="entry name" value="DDE_Tnp_1_7"/>
    <property type="match status" value="1"/>
</dbReference>
<evidence type="ECO:0000256" key="2">
    <source>
        <dbReference type="ARBA" id="ARBA00022723"/>
    </source>
</evidence>
<protein>
    <recommendedName>
        <fullName evidence="8">DDE Tnp4 domain-containing protein</fullName>
    </recommendedName>
</protein>
<reference evidence="6" key="1">
    <citation type="submission" date="2019-08" db="EMBL/GenBank/DDBJ databases">
        <title>The improved chromosome-level genome for the pearl oyster Pinctada fucata martensii using PacBio sequencing and Hi-C.</title>
        <authorList>
            <person name="Zheng Z."/>
        </authorList>
    </citation>
    <scope>NUCLEOTIDE SEQUENCE</scope>
    <source>
        <strain evidence="6">ZZ-2019</strain>
        <tissue evidence="6">Adductor muscle</tissue>
    </source>
</reference>
<dbReference type="InterPro" id="IPR027805">
    <property type="entry name" value="Transposase_HTH_dom"/>
</dbReference>
<evidence type="ECO:0000259" key="5">
    <source>
        <dbReference type="Pfam" id="PF13843"/>
    </source>
</evidence>
<feature type="domain" description="PiggyBac transposable element-derived protein" evidence="5">
    <location>
        <begin position="70"/>
        <end position="305"/>
    </location>
</feature>
<proteinExistence type="predicted"/>
<dbReference type="InterPro" id="IPR027806">
    <property type="entry name" value="HARBI1_dom"/>
</dbReference>
<dbReference type="InterPro" id="IPR029526">
    <property type="entry name" value="PGBD"/>
</dbReference>
<accession>A0AA89C1Z5</accession>
<organism evidence="6 7">
    <name type="scientific">Pinctada imbricata</name>
    <name type="common">Atlantic pearl-oyster</name>
    <name type="synonym">Pinctada martensii</name>
    <dbReference type="NCBI Taxonomy" id="66713"/>
    <lineage>
        <taxon>Eukaryota</taxon>
        <taxon>Metazoa</taxon>
        <taxon>Spiralia</taxon>
        <taxon>Lophotrochozoa</taxon>
        <taxon>Mollusca</taxon>
        <taxon>Bivalvia</taxon>
        <taxon>Autobranchia</taxon>
        <taxon>Pteriomorphia</taxon>
        <taxon>Pterioida</taxon>
        <taxon>Pterioidea</taxon>
        <taxon>Pteriidae</taxon>
        <taxon>Pinctada</taxon>
    </lineage>
</organism>
<evidence type="ECO:0000256" key="1">
    <source>
        <dbReference type="ARBA" id="ARBA00001968"/>
    </source>
</evidence>
<comment type="caution">
    <text evidence="6">The sequence shown here is derived from an EMBL/GenBank/DDBJ whole genome shotgun (WGS) entry which is preliminary data.</text>
</comment>
<dbReference type="Pfam" id="PF13359">
    <property type="entry name" value="DDE_Tnp_4"/>
    <property type="match status" value="1"/>
</dbReference>
<evidence type="ECO:0000259" key="3">
    <source>
        <dbReference type="Pfam" id="PF13359"/>
    </source>
</evidence>
<keyword evidence="7" id="KW-1185">Reference proteome</keyword>
<evidence type="ECO:0000313" key="6">
    <source>
        <dbReference type="EMBL" id="KAK3105591.1"/>
    </source>
</evidence>
<dbReference type="GO" id="GO:0046872">
    <property type="term" value="F:metal ion binding"/>
    <property type="evidence" value="ECO:0007669"/>
    <property type="project" value="UniProtKB-KW"/>
</dbReference>
<evidence type="ECO:0000313" key="7">
    <source>
        <dbReference type="Proteomes" id="UP001186944"/>
    </source>
</evidence>
<sequence>MMDGDSDKESDFEFVQDEFRNDLDDQDMPRVNRIWINVPDADLFQFPDEIQTFSRPMGPVRALTPDVNANPIDYFNSLVTPSDSASLMELLVRETNRYAEQFLSDPGYDPKPNSRSHDWHETDIEEMSAYIGLILSMGILKKPSIESYWQEKESTWLFQTPGFSAVMRRDRFQLISKFLHCNDKTTYIPRGQDGYDPCHKFRPVLDLVNKTFPKAYNLARDLTVDESMVGFKGRNDIVQYVPAKKSHQWGAKFFVLCESDTGYNVSLELYTVNAYVLYIQNRGLRTKITRVEFVMDLCRGLVGTYREDRGRPGRHRAIAMRRLTERHFIEMIEAILDSAFTNIKYWSGKESTQDKRYEVDQSKKPGPSRKMTRMNEFLMTLLRIRQAVSTSLLADLFGNAESRVSQIFCTWTNVMYRVFGPQIKWPSRSQIVKFMPRKFKSKFPDTRVIIDCTEIFIQRPRSPTAQNQTYSNYKGHNTFKCLVGITPSGAFSFISELWGGNVSDRFITANSGFLDLISPGDLVMADRGFVIRDYLLERKA</sequence>
<name>A0AA89C1Z5_PINIB</name>
<dbReference type="Pfam" id="PF13613">
    <property type="entry name" value="HTH_Tnp_4"/>
    <property type="match status" value="1"/>
</dbReference>
<dbReference type="PANTHER" id="PTHR23080">
    <property type="entry name" value="THAP DOMAIN PROTEIN"/>
    <property type="match status" value="1"/>
</dbReference>
<gene>
    <name evidence="6" type="ORF">FSP39_001256</name>
</gene>
<evidence type="ECO:0008006" key="8">
    <source>
        <dbReference type="Google" id="ProtNLM"/>
    </source>
</evidence>